<dbReference type="EMBL" id="MCOG01000453">
    <property type="protein sequence ID" value="ORY05137.1"/>
    <property type="molecule type" value="Genomic_DNA"/>
</dbReference>
<evidence type="ECO:0000313" key="2">
    <source>
        <dbReference type="Proteomes" id="UP000193920"/>
    </source>
</evidence>
<evidence type="ECO:0000313" key="1">
    <source>
        <dbReference type="EMBL" id="ORY05137.1"/>
    </source>
</evidence>
<sequence length="355" mass="43688">MDNDIKEIKHYIKIKDYKSLEELLGVFMIPTNKLQNKNFDILCYSIECGCSIKFIKQIFKWCKIEEVNYYYFINNKLISPLFNSFIYKRYEIIEFLIKKGANINIKYNDMTLLKYLITNEYFIKDFISILVKHQYAFSRNDFNLLIQKDFDLVILAFEEITVFNKDIENKYNNNYNDNNNNNINSNKMIKEKKKITKNDEKESKKEINEKYEKKENEMIFKNEISISFMWYISYFRKREFNKILELFKYETSKERCRGLNFFDNHFNYLDKKCENDIKLQFLYEIINKHIEIPKFLIENKKEFLNEIYLKNQFNRILIKKHELYSKFISNNDYKRINKFKKNNKFFLDFMQKPPK</sequence>
<proteinExistence type="predicted"/>
<protein>
    <recommendedName>
        <fullName evidence="3">Ankyrin</fullName>
    </recommendedName>
</protein>
<organism evidence="1 2">
    <name type="scientific">Neocallimastix californiae</name>
    <dbReference type="NCBI Taxonomy" id="1754190"/>
    <lineage>
        <taxon>Eukaryota</taxon>
        <taxon>Fungi</taxon>
        <taxon>Fungi incertae sedis</taxon>
        <taxon>Chytridiomycota</taxon>
        <taxon>Chytridiomycota incertae sedis</taxon>
        <taxon>Neocallimastigomycetes</taxon>
        <taxon>Neocallimastigales</taxon>
        <taxon>Neocallimastigaceae</taxon>
        <taxon>Neocallimastix</taxon>
    </lineage>
</organism>
<name>A0A1Y1Z584_9FUNG</name>
<evidence type="ECO:0008006" key="3">
    <source>
        <dbReference type="Google" id="ProtNLM"/>
    </source>
</evidence>
<reference evidence="1 2" key="1">
    <citation type="submission" date="2016-08" db="EMBL/GenBank/DDBJ databases">
        <title>A Parts List for Fungal Cellulosomes Revealed by Comparative Genomics.</title>
        <authorList>
            <consortium name="DOE Joint Genome Institute"/>
            <person name="Haitjema C.H."/>
            <person name="Gilmore S.P."/>
            <person name="Henske J.K."/>
            <person name="Solomon K.V."/>
            <person name="De Groot R."/>
            <person name="Kuo A."/>
            <person name="Mondo S.J."/>
            <person name="Salamov A.A."/>
            <person name="Labutti K."/>
            <person name="Zhao Z."/>
            <person name="Chiniquy J."/>
            <person name="Barry K."/>
            <person name="Brewer H.M."/>
            <person name="Purvine S.O."/>
            <person name="Wright A.T."/>
            <person name="Boxma B."/>
            <person name="Van Alen T."/>
            <person name="Hackstein J.H."/>
            <person name="Baker S.E."/>
            <person name="Grigoriev I.V."/>
            <person name="O'Malley M.A."/>
        </authorList>
    </citation>
    <scope>NUCLEOTIDE SEQUENCE [LARGE SCALE GENOMIC DNA]</scope>
    <source>
        <strain evidence="1 2">G1</strain>
    </source>
</reference>
<gene>
    <name evidence="1" type="ORF">LY90DRAFT_519361</name>
</gene>
<dbReference type="Gene3D" id="1.25.40.20">
    <property type="entry name" value="Ankyrin repeat-containing domain"/>
    <property type="match status" value="1"/>
</dbReference>
<keyword evidence="2" id="KW-1185">Reference proteome</keyword>
<dbReference type="AlphaFoldDB" id="A0A1Y1Z584"/>
<dbReference type="Proteomes" id="UP000193920">
    <property type="component" value="Unassembled WGS sequence"/>
</dbReference>
<dbReference type="InterPro" id="IPR036770">
    <property type="entry name" value="Ankyrin_rpt-contain_sf"/>
</dbReference>
<dbReference type="SUPFAM" id="SSF48403">
    <property type="entry name" value="Ankyrin repeat"/>
    <property type="match status" value="1"/>
</dbReference>
<accession>A0A1Y1Z584</accession>
<comment type="caution">
    <text evidence="1">The sequence shown here is derived from an EMBL/GenBank/DDBJ whole genome shotgun (WGS) entry which is preliminary data.</text>
</comment>